<protein>
    <recommendedName>
        <fullName evidence="4">Encoded protein</fullName>
    </recommendedName>
</protein>
<dbReference type="Proteomes" id="UP000815325">
    <property type="component" value="Unassembled WGS sequence"/>
</dbReference>
<evidence type="ECO:0008006" key="4">
    <source>
        <dbReference type="Google" id="ProtNLM"/>
    </source>
</evidence>
<accession>A0ABQ7GRY1</accession>
<reference evidence="2" key="1">
    <citation type="submission" date="2017-08" db="EMBL/GenBank/DDBJ databases">
        <authorList>
            <person name="Polle J.E."/>
            <person name="Barry K."/>
            <person name="Cushman J."/>
            <person name="Schmutz J."/>
            <person name="Tran D."/>
            <person name="Hathwaick L.T."/>
            <person name="Yim W.C."/>
            <person name="Jenkins J."/>
            <person name="Mckie-Krisberg Z.M."/>
            <person name="Prochnik S."/>
            <person name="Lindquist E."/>
            <person name="Dockter R.B."/>
            <person name="Adam C."/>
            <person name="Molina H."/>
            <person name="Bunkerborg J."/>
            <person name="Jin E."/>
            <person name="Buchheim M."/>
            <person name="Magnuson J."/>
        </authorList>
    </citation>
    <scope>NUCLEOTIDE SEQUENCE</scope>
    <source>
        <strain evidence="2">CCAP 19/18</strain>
    </source>
</reference>
<evidence type="ECO:0000313" key="3">
    <source>
        <dbReference type="Proteomes" id="UP000815325"/>
    </source>
</evidence>
<feature type="region of interest" description="Disordered" evidence="1">
    <location>
        <begin position="1"/>
        <end position="35"/>
    </location>
</feature>
<evidence type="ECO:0000313" key="2">
    <source>
        <dbReference type="EMBL" id="KAF5837350.1"/>
    </source>
</evidence>
<comment type="caution">
    <text evidence="2">The sequence shown here is derived from an EMBL/GenBank/DDBJ whole genome shotgun (WGS) entry which is preliminary data.</text>
</comment>
<sequence length="136" mass="15336">MPSHTSQMLMLQGSKQQKQHIQFQGEHSGHSLHPPYQLQRRAPEAQKAKKEVKMEPEAQKVKANTLLQRAHTGARQDSACMPYRWRTRCTCLGVTKCHSSPLAKSADSVYNITADSPHQLSTRCTRHSATVHRSPL</sequence>
<evidence type="ECO:0000256" key="1">
    <source>
        <dbReference type="SAM" id="MobiDB-lite"/>
    </source>
</evidence>
<name>A0ABQ7GRY1_DUNSA</name>
<proteinExistence type="predicted"/>
<feature type="compositionally biased region" description="Polar residues" evidence="1">
    <location>
        <begin position="1"/>
        <end position="22"/>
    </location>
</feature>
<gene>
    <name evidence="2" type="ORF">DUNSADRAFT_4509</name>
</gene>
<keyword evidence="3" id="KW-1185">Reference proteome</keyword>
<organism evidence="2 3">
    <name type="scientific">Dunaliella salina</name>
    <name type="common">Green alga</name>
    <name type="synonym">Protococcus salinus</name>
    <dbReference type="NCBI Taxonomy" id="3046"/>
    <lineage>
        <taxon>Eukaryota</taxon>
        <taxon>Viridiplantae</taxon>
        <taxon>Chlorophyta</taxon>
        <taxon>core chlorophytes</taxon>
        <taxon>Chlorophyceae</taxon>
        <taxon>CS clade</taxon>
        <taxon>Chlamydomonadales</taxon>
        <taxon>Dunaliellaceae</taxon>
        <taxon>Dunaliella</taxon>
    </lineage>
</organism>
<dbReference type="EMBL" id="MU069619">
    <property type="protein sequence ID" value="KAF5837350.1"/>
    <property type="molecule type" value="Genomic_DNA"/>
</dbReference>